<feature type="region of interest" description="Disordered" evidence="1">
    <location>
        <begin position="174"/>
        <end position="208"/>
    </location>
</feature>
<feature type="compositionally biased region" description="Low complexity" evidence="1">
    <location>
        <begin position="34"/>
        <end position="88"/>
    </location>
</feature>
<feature type="signal peptide" evidence="2">
    <location>
        <begin position="1"/>
        <end position="23"/>
    </location>
</feature>
<gene>
    <name evidence="3" type="ORF">M3A82_007090</name>
</gene>
<feature type="region of interest" description="Disordered" evidence="1">
    <location>
        <begin position="24"/>
        <end position="91"/>
    </location>
</feature>
<reference evidence="3" key="1">
    <citation type="submission" date="2023-06" db="EMBL/GenBank/DDBJ databases">
        <title>lsaBGC provides a comprehensive framework for evolutionary analysis of biosynthetic gene clusters within focal taxa.</title>
        <authorList>
            <person name="Salamzade R."/>
            <person name="Sandstrom S."/>
            <person name="Kalan L.R."/>
        </authorList>
    </citation>
    <scope>NUCLEOTIDE SEQUENCE</scope>
    <source>
        <strain evidence="3">P3-SID899</strain>
    </source>
</reference>
<proteinExistence type="predicted"/>
<protein>
    <submittedName>
        <fullName evidence="3">Uncharacterized protein</fullName>
    </submittedName>
</protein>
<dbReference type="RefSeq" id="WP_387100509.1">
    <property type="nucleotide sequence ID" value="NZ_JBIAEF010000001.1"/>
</dbReference>
<evidence type="ECO:0000256" key="2">
    <source>
        <dbReference type="SAM" id="SignalP"/>
    </source>
</evidence>
<feature type="chain" id="PRO_5042881948" evidence="2">
    <location>
        <begin position="24"/>
        <end position="321"/>
    </location>
</feature>
<evidence type="ECO:0000313" key="4">
    <source>
        <dbReference type="Proteomes" id="UP001205867"/>
    </source>
</evidence>
<evidence type="ECO:0000313" key="3">
    <source>
        <dbReference type="EMBL" id="MCV7629103.1"/>
    </source>
</evidence>
<comment type="caution">
    <text evidence="3">The sequence shown here is derived from an EMBL/GenBank/DDBJ whole genome shotgun (WGS) entry which is preliminary data.</text>
</comment>
<name>A0AAP3AJK0_MICLU</name>
<dbReference type="Proteomes" id="UP001205867">
    <property type="component" value="Unassembled WGS sequence"/>
</dbReference>
<dbReference type="EMBL" id="JALXKZ020000013">
    <property type="protein sequence ID" value="MCV7629103.1"/>
    <property type="molecule type" value="Genomic_DNA"/>
</dbReference>
<sequence>MTTSRLPLFGVLAVGALALAGCAGGGAEPPSPAPSSASASSASSTTTTAASSASTSPTASSATAPTSPAASSATASTGAASSSGSLSLEMPPALDGQRTLAVQAAVQRAAGPGSEVGLSAASPLERQTELRQRAAGLEQAVDAAASPAPTRNAEQQACLDATRSDLERDAEAGAADLGLTAQPETAATTGGGPTSTPPPSFTASPDAEVTPLGVRVTVYPTEEAARAALEDARAAGQACTGVDLAGLGVESVTRTEHEGGTAYTALPAPGGSVYSHLTAVQDGARIVAVAQADADGGVPADAEDRAASIVADVLAALDGEG</sequence>
<keyword evidence="2" id="KW-0732">Signal</keyword>
<dbReference type="PROSITE" id="PS51257">
    <property type="entry name" value="PROKAR_LIPOPROTEIN"/>
    <property type="match status" value="1"/>
</dbReference>
<organism evidence="3 4">
    <name type="scientific">Micrococcus luteus</name>
    <name type="common">Micrococcus lysodeikticus</name>
    <dbReference type="NCBI Taxonomy" id="1270"/>
    <lineage>
        <taxon>Bacteria</taxon>
        <taxon>Bacillati</taxon>
        <taxon>Actinomycetota</taxon>
        <taxon>Actinomycetes</taxon>
        <taxon>Micrococcales</taxon>
        <taxon>Micrococcaceae</taxon>
        <taxon>Micrococcus</taxon>
    </lineage>
</organism>
<accession>A0AAP3AJK0</accession>
<evidence type="ECO:0000256" key="1">
    <source>
        <dbReference type="SAM" id="MobiDB-lite"/>
    </source>
</evidence>
<dbReference type="AlphaFoldDB" id="A0AAP3AJK0"/>